<dbReference type="PANTHER" id="PTHR21660">
    <property type="entry name" value="THIOESTERASE SUPERFAMILY MEMBER-RELATED"/>
    <property type="match status" value="1"/>
</dbReference>
<dbReference type="CDD" id="cd03443">
    <property type="entry name" value="PaaI_thioesterase"/>
    <property type="match status" value="1"/>
</dbReference>
<dbReference type="STRING" id="984262.SGRA_0940"/>
<dbReference type="Gene3D" id="3.10.129.10">
    <property type="entry name" value="Hotdog Thioesterase"/>
    <property type="match status" value="1"/>
</dbReference>
<dbReference type="InterPro" id="IPR003736">
    <property type="entry name" value="PAAI_dom"/>
</dbReference>
<sequence length="145" mass="15946">MSKEKIAFVKAHEGQHIEGNISGLGAWLNARILSVNEKTGMLQLEFEVRPDMLNPMGSLHGGAISAILDESMGMQLFVLSEDRAYYATSLQLDFVRAAFEGQKVIAQPELIRIGKRSANMRCLLLDQEGKVLAHGSSNYLQIPSS</sequence>
<dbReference type="NCBIfam" id="TIGR00369">
    <property type="entry name" value="unchar_dom_1"/>
    <property type="match status" value="1"/>
</dbReference>
<accession>H6L2U9</accession>
<proteinExistence type="inferred from homology"/>
<dbReference type="GO" id="GO:0047617">
    <property type="term" value="F:fatty acyl-CoA hydrolase activity"/>
    <property type="evidence" value="ECO:0007669"/>
    <property type="project" value="InterPro"/>
</dbReference>
<dbReference type="AlphaFoldDB" id="H6L2U9"/>
<keyword evidence="2" id="KW-0378">Hydrolase</keyword>
<dbReference type="eggNOG" id="COG2050">
    <property type="taxonomic scope" value="Bacteria"/>
</dbReference>
<evidence type="ECO:0000256" key="1">
    <source>
        <dbReference type="ARBA" id="ARBA00008324"/>
    </source>
</evidence>
<evidence type="ECO:0000259" key="3">
    <source>
        <dbReference type="Pfam" id="PF03061"/>
    </source>
</evidence>
<evidence type="ECO:0000256" key="2">
    <source>
        <dbReference type="ARBA" id="ARBA00022801"/>
    </source>
</evidence>
<evidence type="ECO:0000313" key="5">
    <source>
        <dbReference type="Proteomes" id="UP000007519"/>
    </source>
</evidence>
<keyword evidence="5" id="KW-1185">Reference proteome</keyword>
<evidence type="ECO:0000313" key="4">
    <source>
        <dbReference type="EMBL" id="AFC23676.1"/>
    </source>
</evidence>
<dbReference type="InterPro" id="IPR029069">
    <property type="entry name" value="HotDog_dom_sf"/>
</dbReference>
<dbReference type="KEGG" id="sgn:SGRA_0940"/>
<dbReference type="InterPro" id="IPR039298">
    <property type="entry name" value="ACOT13"/>
</dbReference>
<dbReference type="InterPro" id="IPR006683">
    <property type="entry name" value="Thioestr_dom"/>
</dbReference>
<dbReference type="SUPFAM" id="SSF54637">
    <property type="entry name" value="Thioesterase/thiol ester dehydrase-isomerase"/>
    <property type="match status" value="1"/>
</dbReference>
<organism evidence="4 5">
    <name type="scientific">Saprospira grandis (strain Lewin)</name>
    <dbReference type="NCBI Taxonomy" id="984262"/>
    <lineage>
        <taxon>Bacteria</taxon>
        <taxon>Pseudomonadati</taxon>
        <taxon>Bacteroidota</taxon>
        <taxon>Saprospiria</taxon>
        <taxon>Saprospirales</taxon>
        <taxon>Saprospiraceae</taxon>
        <taxon>Saprospira</taxon>
    </lineage>
</organism>
<name>H6L2U9_SAPGL</name>
<dbReference type="Proteomes" id="UP000007519">
    <property type="component" value="Chromosome"/>
</dbReference>
<dbReference type="EMBL" id="CP002831">
    <property type="protein sequence ID" value="AFC23676.1"/>
    <property type="molecule type" value="Genomic_DNA"/>
</dbReference>
<feature type="domain" description="Thioesterase" evidence="3">
    <location>
        <begin position="56"/>
        <end position="132"/>
    </location>
</feature>
<dbReference type="Pfam" id="PF03061">
    <property type="entry name" value="4HBT"/>
    <property type="match status" value="1"/>
</dbReference>
<reference evidence="4 5" key="1">
    <citation type="journal article" date="2012" name="Stand. Genomic Sci.">
        <title>Complete genome sequencing and analysis of Saprospira grandis str. Lewin, a predatory marine bacterium.</title>
        <authorList>
            <person name="Saw J.H."/>
            <person name="Yuryev A."/>
            <person name="Kanbe M."/>
            <person name="Hou S."/>
            <person name="Young A.G."/>
            <person name="Aizawa S."/>
            <person name="Alam M."/>
        </authorList>
    </citation>
    <scope>NUCLEOTIDE SEQUENCE [LARGE SCALE GENOMIC DNA]</scope>
    <source>
        <strain evidence="4 5">Lewin</strain>
    </source>
</reference>
<dbReference type="RefSeq" id="WP_015691326.1">
    <property type="nucleotide sequence ID" value="NC_016940.1"/>
</dbReference>
<dbReference type="HOGENOM" id="CLU_089876_3_1_10"/>
<comment type="similarity">
    <text evidence="1">Belongs to the thioesterase PaaI family.</text>
</comment>
<dbReference type="OrthoDB" id="32575at2"/>
<gene>
    <name evidence="4" type="ordered locus">SGRA_0940</name>
</gene>
<protein>
    <submittedName>
        <fullName evidence="4">Thioesterase superfamily protein</fullName>
    </submittedName>
</protein>
<dbReference type="PANTHER" id="PTHR21660:SF1">
    <property type="entry name" value="ACYL-COENZYME A THIOESTERASE 13"/>
    <property type="match status" value="1"/>
</dbReference>